<proteinExistence type="predicted"/>
<keyword evidence="2" id="KW-1133">Transmembrane helix</keyword>
<keyword evidence="2" id="KW-0472">Membrane</keyword>
<reference evidence="4 5" key="1">
    <citation type="submission" date="2015-01" db="EMBL/GenBank/DDBJ databases">
        <title>The Genome Sequence of Exophiala oligosperma CBS72588.</title>
        <authorList>
            <consortium name="The Broad Institute Genomics Platform"/>
            <person name="Cuomo C."/>
            <person name="de Hoog S."/>
            <person name="Gorbushina A."/>
            <person name="Stielow B."/>
            <person name="Teixiera M."/>
            <person name="Abouelleil A."/>
            <person name="Chapman S.B."/>
            <person name="Priest M."/>
            <person name="Young S.K."/>
            <person name="Wortman J."/>
            <person name="Nusbaum C."/>
            <person name="Birren B."/>
        </authorList>
    </citation>
    <scope>NUCLEOTIDE SEQUENCE [LARGE SCALE GENOMIC DNA]</scope>
    <source>
        <strain evidence="4 5">CBS 72588</strain>
    </source>
</reference>
<feature type="chain" id="PRO_5002255909" evidence="3">
    <location>
        <begin position="24"/>
        <end position="616"/>
    </location>
</feature>
<protein>
    <submittedName>
        <fullName evidence="4">Uncharacterized protein</fullName>
    </submittedName>
</protein>
<feature type="region of interest" description="Disordered" evidence="1">
    <location>
        <begin position="456"/>
        <end position="492"/>
    </location>
</feature>
<feature type="transmembrane region" description="Helical" evidence="2">
    <location>
        <begin position="583"/>
        <end position="612"/>
    </location>
</feature>
<evidence type="ECO:0000256" key="1">
    <source>
        <dbReference type="SAM" id="MobiDB-lite"/>
    </source>
</evidence>
<organism evidence="4 5">
    <name type="scientific">Exophiala oligosperma</name>
    <dbReference type="NCBI Taxonomy" id="215243"/>
    <lineage>
        <taxon>Eukaryota</taxon>
        <taxon>Fungi</taxon>
        <taxon>Dikarya</taxon>
        <taxon>Ascomycota</taxon>
        <taxon>Pezizomycotina</taxon>
        <taxon>Eurotiomycetes</taxon>
        <taxon>Chaetothyriomycetidae</taxon>
        <taxon>Chaetothyriales</taxon>
        <taxon>Herpotrichiellaceae</taxon>
        <taxon>Exophiala</taxon>
    </lineage>
</organism>
<dbReference type="EMBL" id="KN847336">
    <property type="protein sequence ID" value="KIW42295.1"/>
    <property type="molecule type" value="Genomic_DNA"/>
</dbReference>
<dbReference type="RefSeq" id="XP_016262511.1">
    <property type="nucleotide sequence ID" value="XM_016406907.1"/>
</dbReference>
<feature type="region of interest" description="Disordered" evidence="1">
    <location>
        <begin position="319"/>
        <end position="431"/>
    </location>
</feature>
<feature type="compositionally biased region" description="Basic and acidic residues" evidence="1">
    <location>
        <begin position="393"/>
        <end position="416"/>
    </location>
</feature>
<feature type="signal peptide" evidence="3">
    <location>
        <begin position="1"/>
        <end position="23"/>
    </location>
</feature>
<dbReference type="GeneID" id="27357931"/>
<sequence>MRLADLIIVAVLLGFSHLPLAAAANNSTIFTLPPGYSNHNDTNLLCRPTKWSDIAVFFLGNYIAHAATVKTSPGESTFGAVIVVISALLFPTSGVIRGCVTASSLAVFAPTDLRCAARAGALCTVAYDHKKRSARPSVLGTKIDPRLTKIHGIVSALPPGFSLIQVPRSAKFLHDPDPEKRSWFRKVLDPVKQLFRPVQARSALISSNYSLVKIFVAIGQSLYGIATLYESARGDQINRYGYAAFGLTVVPYAYMSLVNLLANLLAPHYPTMYLVESQAMRDASDLIGRGDVGDVDVQSTHEAPSTHEYSTALEMLPNAATGAQGDDNNTQPARESPLSNNAMLHGRYPPGSQEEMDIPPTVSEIYDQEGRSESNDGQPQQRVQGPVDQDEENLNREPRHDDIMSRNQHEESRDDNPLQASPPTSVAFSGTVGVLDPEWDREFLGQRHQYAALEDNGEGRNQQGQATLNEQSISPPPHHEGPRGTVSHNQKTSKGSSVWTVLSIIIAIPLGVVVFALIMVIPGLPIVVVGALSHFRKGVLSTHAQRVWTMTWLAFGIFVGPAVDTFRSLIDDNYVGIGWRLYFAVSVGLFYGAPAVGGFVVVAQMLLAYGVCIRIS</sequence>
<feature type="compositionally biased region" description="Polar residues" evidence="1">
    <location>
        <begin position="459"/>
        <end position="473"/>
    </location>
</feature>
<dbReference type="HOGENOM" id="CLU_020135_0_0_1"/>
<keyword evidence="3" id="KW-0732">Signal</keyword>
<feature type="compositionally biased region" description="Polar residues" evidence="1">
    <location>
        <begin position="326"/>
        <end position="342"/>
    </location>
</feature>
<keyword evidence="2" id="KW-0812">Transmembrane</keyword>
<dbReference type="OrthoDB" id="4143440at2759"/>
<evidence type="ECO:0000256" key="2">
    <source>
        <dbReference type="SAM" id="Phobius"/>
    </source>
</evidence>
<keyword evidence="5" id="KW-1185">Reference proteome</keyword>
<evidence type="ECO:0000313" key="4">
    <source>
        <dbReference type="EMBL" id="KIW42295.1"/>
    </source>
</evidence>
<dbReference type="Proteomes" id="UP000053342">
    <property type="component" value="Unassembled WGS sequence"/>
</dbReference>
<evidence type="ECO:0000313" key="5">
    <source>
        <dbReference type="Proteomes" id="UP000053342"/>
    </source>
</evidence>
<gene>
    <name evidence="4" type="ORF">PV06_05857</name>
</gene>
<evidence type="ECO:0000256" key="3">
    <source>
        <dbReference type="SAM" id="SignalP"/>
    </source>
</evidence>
<feature type="compositionally biased region" description="Polar residues" evidence="1">
    <location>
        <begin position="418"/>
        <end position="428"/>
    </location>
</feature>
<name>A0A0D2DIL8_9EURO</name>
<dbReference type="VEuPathDB" id="FungiDB:PV06_05857"/>
<dbReference type="AlphaFoldDB" id="A0A0D2DIL8"/>
<feature type="transmembrane region" description="Helical" evidence="2">
    <location>
        <begin position="544"/>
        <end position="563"/>
    </location>
</feature>
<feature type="transmembrane region" description="Helical" evidence="2">
    <location>
        <begin position="499"/>
        <end position="532"/>
    </location>
</feature>
<accession>A0A0D2DIL8</accession>